<dbReference type="InterPro" id="IPR041657">
    <property type="entry name" value="HTH_17"/>
</dbReference>
<dbReference type="RefSeq" id="WP_244515542.1">
    <property type="nucleotide sequence ID" value="NZ_FNJR01000009.1"/>
</dbReference>
<accession>A0A1H0VJ10</accession>
<gene>
    <name evidence="2" type="ORF">SAMN04487905_1094</name>
</gene>
<dbReference type="SUPFAM" id="SSF46955">
    <property type="entry name" value="Putative DNA-binding domain"/>
    <property type="match status" value="1"/>
</dbReference>
<feature type="domain" description="Helix-turn-helix" evidence="1">
    <location>
        <begin position="8"/>
        <end position="58"/>
    </location>
</feature>
<evidence type="ECO:0000313" key="3">
    <source>
        <dbReference type="Proteomes" id="UP000199497"/>
    </source>
</evidence>
<sequence>MPEQDTRMLRVSAVAARYDVSRSTIYRAIESGELTALKIGAGKGTLRVPESALVDYERACERAAHEVYVTGDASAAVDDEGAIDHSDVRGEVA</sequence>
<dbReference type="InterPro" id="IPR009061">
    <property type="entry name" value="DNA-bd_dom_put_sf"/>
</dbReference>
<protein>
    <submittedName>
        <fullName evidence="2">DNA binding domain-containing protein, excisionase family</fullName>
    </submittedName>
</protein>
<keyword evidence="3" id="KW-1185">Reference proteome</keyword>
<dbReference type="InterPro" id="IPR010093">
    <property type="entry name" value="SinI_DNA-bd"/>
</dbReference>
<dbReference type="AlphaFoldDB" id="A0A1H0VJ10"/>
<evidence type="ECO:0000313" key="2">
    <source>
        <dbReference type="EMBL" id="SDP78301.1"/>
    </source>
</evidence>
<dbReference type="STRING" id="405564.SAMN04487905_1094"/>
<organism evidence="2 3">
    <name type="scientific">Actinopolyspora xinjiangensis</name>
    <dbReference type="NCBI Taxonomy" id="405564"/>
    <lineage>
        <taxon>Bacteria</taxon>
        <taxon>Bacillati</taxon>
        <taxon>Actinomycetota</taxon>
        <taxon>Actinomycetes</taxon>
        <taxon>Actinopolysporales</taxon>
        <taxon>Actinopolysporaceae</taxon>
        <taxon>Actinopolyspora</taxon>
    </lineage>
</organism>
<reference evidence="3" key="1">
    <citation type="submission" date="2016-10" db="EMBL/GenBank/DDBJ databases">
        <authorList>
            <person name="Varghese N."/>
            <person name="Submissions S."/>
        </authorList>
    </citation>
    <scope>NUCLEOTIDE SEQUENCE [LARGE SCALE GENOMIC DNA]</scope>
    <source>
        <strain evidence="3">DSM 46732</strain>
    </source>
</reference>
<dbReference type="EMBL" id="FNJR01000009">
    <property type="protein sequence ID" value="SDP78301.1"/>
    <property type="molecule type" value="Genomic_DNA"/>
</dbReference>
<proteinExistence type="predicted"/>
<dbReference type="GO" id="GO:0003677">
    <property type="term" value="F:DNA binding"/>
    <property type="evidence" value="ECO:0007669"/>
    <property type="project" value="InterPro"/>
</dbReference>
<dbReference type="Proteomes" id="UP000199497">
    <property type="component" value="Unassembled WGS sequence"/>
</dbReference>
<evidence type="ECO:0000259" key="1">
    <source>
        <dbReference type="Pfam" id="PF12728"/>
    </source>
</evidence>
<dbReference type="NCBIfam" id="TIGR01764">
    <property type="entry name" value="excise"/>
    <property type="match status" value="1"/>
</dbReference>
<name>A0A1H0VJ10_9ACTN</name>
<dbReference type="Pfam" id="PF12728">
    <property type="entry name" value="HTH_17"/>
    <property type="match status" value="1"/>
</dbReference>